<dbReference type="InterPro" id="IPR050312">
    <property type="entry name" value="IolE/XylAMocC-like"/>
</dbReference>
<comment type="caution">
    <text evidence="2">The sequence shown here is derived from an EMBL/GenBank/DDBJ whole genome shotgun (WGS) entry which is preliminary data.</text>
</comment>
<dbReference type="EMBL" id="CAJVAS010000004">
    <property type="protein sequence ID" value="CAG7610509.1"/>
    <property type="molecule type" value="Genomic_DNA"/>
</dbReference>
<evidence type="ECO:0000313" key="2">
    <source>
        <dbReference type="EMBL" id="CAG7610509.1"/>
    </source>
</evidence>
<feature type="domain" description="Xylose isomerase-like TIM barrel" evidence="1">
    <location>
        <begin position="24"/>
        <end position="224"/>
    </location>
</feature>
<dbReference type="Proteomes" id="UP000693672">
    <property type="component" value="Unassembled WGS sequence"/>
</dbReference>
<dbReference type="RefSeq" id="WP_246627316.1">
    <property type="nucleotide sequence ID" value="NZ_CAJVAS010000004.1"/>
</dbReference>
<reference evidence="2" key="1">
    <citation type="submission" date="2021-06" db="EMBL/GenBank/DDBJ databases">
        <authorList>
            <person name="Criscuolo A."/>
        </authorList>
    </citation>
    <scope>NUCLEOTIDE SEQUENCE</scope>
    <source>
        <strain evidence="2">CIP111600</strain>
    </source>
</reference>
<evidence type="ECO:0000313" key="3">
    <source>
        <dbReference type="Proteomes" id="UP000693672"/>
    </source>
</evidence>
<keyword evidence="3" id="KW-1185">Reference proteome</keyword>
<organism evidence="2 3">
    <name type="scientific">Paenibacillus solanacearum</name>
    <dbReference type="NCBI Taxonomy" id="2048548"/>
    <lineage>
        <taxon>Bacteria</taxon>
        <taxon>Bacillati</taxon>
        <taxon>Bacillota</taxon>
        <taxon>Bacilli</taxon>
        <taxon>Bacillales</taxon>
        <taxon>Paenibacillaceae</taxon>
        <taxon>Paenibacillus</taxon>
    </lineage>
</organism>
<dbReference type="PANTHER" id="PTHR12110:SF41">
    <property type="entry name" value="INOSOSE DEHYDRATASE"/>
    <property type="match status" value="1"/>
</dbReference>
<name>A0A916NN29_9BACL</name>
<evidence type="ECO:0000259" key="1">
    <source>
        <dbReference type="Pfam" id="PF01261"/>
    </source>
</evidence>
<dbReference type="InterPro" id="IPR013022">
    <property type="entry name" value="Xyl_isomerase-like_TIM-brl"/>
</dbReference>
<dbReference type="Pfam" id="PF01261">
    <property type="entry name" value="AP_endonuc_2"/>
    <property type="match status" value="1"/>
</dbReference>
<proteinExistence type="predicted"/>
<dbReference type="AlphaFoldDB" id="A0A916NN29"/>
<accession>A0A916NN29</accession>
<gene>
    <name evidence="2" type="ORF">PAESOLCIP111_01250</name>
</gene>
<protein>
    <recommendedName>
        <fullName evidence="1">Xylose isomerase-like TIM barrel domain-containing protein</fullName>
    </recommendedName>
</protein>
<sequence>MRIAVQLFTLRDYLKTPEDISETFKRIRNMGYRAIQLSGMGPIDDRALKALADREGLAICATHVSYDELVHHLDAVIERHRVWESRYVGLGSMPPRYRTSLEGYDAFAKEMTDIGRRLDKAGFKFIYHNHDFEFTKFEGRSGLDILFAETDPEAVDFELDVFWVQAGGGDVTEWIRKANGRMKVIHLKDMIITREGERRFGEIGEGTMNFKGILQACKEIGVEWGCVEQDRCYDKSPFECLEISYGNLMKLGAGA</sequence>
<dbReference type="PANTHER" id="PTHR12110">
    <property type="entry name" value="HYDROXYPYRUVATE ISOMERASE"/>
    <property type="match status" value="1"/>
</dbReference>